<accession>A0A0E9RH40</accession>
<reference evidence="1" key="1">
    <citation type="submission" date="2014-11" db="EMBL/GenBank/DDBJ databases">
        <authorList>
            <person name="Amaro Gonzalez C."/>
        </authorList>
    </citation>
    <scope>NUCLEOTIDE SEQUENCE</scope>
</reference>
<dbReference type="EMBL" id="GBXM01080899">
    <property type="protein sequence ID" value="JAH27678.1"/>
    <property type="molecule type" value="Transcribed_RNA"/>
</dbReference>
<reference evidence="1" key="2">
    <citation type="journal article" date="2015" name="Fish Shellfish Immunol.">
        <title>Early steps in the European eel (Anguilla anguilla)-Vibrio vulnificus interaction in the gills: Role of the RtxA13 toxin.</title>
        <authorList>
            <person name="Callol A."/>
            <person name="Pajuelo D."/>
            <person name="Ebbesson L."/>
            <person name="Teles M."/>
            <person name="MacKenzie S."/>
            <person name="Amaro C."/>
        </authorList>
    </citation>
    <scope>NUCLEOTIDE SEQUENCE</scope>
</reference>
<organism evidence="1">
    <name type="scientific">Anguilla anguilla</name>
    <name type="common">European freshwater eel</name>
    <name type="synonym">Muraena anguilla</name>
    <dbReference type="NCBI Taxonomy" id="7936"/>
    <lineage>
        <taxon>Eukaryota</taxon>
        <taxon>Metazoa</taxon>
        <taxon>Chordata</taxon>
        <taxon>Craniata</taxon>
        <taxon>Vertebrata</taxon>
        <taxon>Euteleostomi</taxon>
        <taxon>Actinopterygii</taxon>
        <taxon>Neopterygii</taxon>
        <taxon>Teleostei</taxon>
        <taxon>Anguilliformes</taxon>
        <taxon>Anguillidae</taxon>
        <taxon>Anguilla</taxon>
    </lineage>
</organism>
<sequence length="37" mass="4328">MTGYTSIWSQVTENVTASRRLCLTFKPFFCNIFSSQY</sequence>
<proteinExistence type="predicted"/>
<evidence type="ECO:0000313" key="1">
    <source>
        <dbReference type="EMBL" id="JAH27678.1"/>
    </source>
</evidence>
<name>A0A0E9RH40_ANGAN</name>
<dbReference type="AlphaFoldDB" id="A0A0E9RH40"/>
<protein>
    <submittedName>
        <fullName evidence="1">Uncharacterized protein</fullName>
    </submittedName>
</protein>